<evidence type="ECO:0000313" key="2">
    <source>
        <dbReference type="EMBL" id="KAA9021073.1"/>
    </source>
</evidence>
<dbReference type="Proteomes" id="UP000326671">
    <property type="component" value="Unassembled WGS sequence"/>
</dbReference>
<accession>A0A5J5HMP6</accession>
<proteinExistence type="predicted"/>
<dbReference type="AlphaFoldDB" id="A0A5J5HMP6"/>
<comment type="caution">
    <text evidence="2">The sequence shown here is derived from an EMBL/GenBank/DDBJ whole genome shotgun (WGS) entry which is preliminary data.</text>
</comment>
<name>A0A5J5HMP6_9BACI</name>
<keyword evidence="1" id="KW-0812">Transmembrane</keyword>
<dbReference type="RefSeq" id="WP_150441447.1">
    <property type="nucleotide sequence ID" value="NZ_VYKL01000028.1"/>
</dbReference>
<gene>
    <name evidence="2" type="ORF">F4V44_18190</name>
</gene>
<reference evidence="2 3" key="1">
    <citation type="submission" date="2019-09" db="EMBL/GenBank/DDBJ databases">
        <title>Whole genome sequences of isolates from the Mars Exploration Rovers.</title>
        <authorList>
            <person name="Seuylemezian A."/>
            <person name="Vaishampayan P."/>
        </authorList>
    </citation>
    <scope>NUCLEOTIDE SEQUENCE [LARGE SCALE GENOMIC DNA]</scope>
    <source>
        <strain evidence="2 3">MER_TA_151</strain>
    </source>
</reference>
<dbReference type="InterPro" id="IPR021359">
    <property type="entry name" value="DUF2812"/>
</dbReference>
<dbReference type="OrthoDB" id="8757095at2"/>
<keyword evidence="1" id="KW-1133">Transmembrane helix</keyword>
<feature type="transmembrane region" description="Helical" evidence="1">
    <location>
        <begin position="113"/>
        <end position="139"/>
    </location>
</feature>
<dbReference type="EMBL" id="VYKL01000028">
    <property type="protein sequence ID" value="KAA9021073.1"/>
    <property type="molecule type" value="Genomic_DNA"/>
</dbReference>
<feature type="transmembrane region" description="Helical" evidence="1">
    <location>
        <begin position="159"/>
        <end position="190"/>
    </location>
</feature>
<evidence type="ECO:0000313" key="3">
    <source>
        <dbReference type="Proteomes" id="UP000326671"/>
    </source>
</evidence>
<keyword evidence="3" id="KW-1185">Reference proteome</keyword>
<dbReference type="Pfam" id="PF11193">
    <property type="entry name" value="DUF2812"/>
    <property type="match status" value="1"/>
</dbReference>
<protein>
    <submittedName>
        <fullName evidence="2">DUF2812 domain-containing protein</fullName>
    </submittedName>
</protein>
<keyword evidence="1" id="KW-0472">Membrane</keyword>
<sequence length="204" mass="23960">MRKFKFFINFEKEEKWLHEMAKQGYQLEDKSFGYKFLSAEPEDTTIKVDYRVFKKQEDFIDYCTLFEDSGWKHISGKKSSGAQYFKKVDENSEEDIFSDNISKAGKYKRLSSMFVQMAFTFLPLLVALMTTDVIDLAAIVNPKLLYLTPGLWEKTGISFWMAFLFETPFALFRGIMWAFIPVMMTLYLIYSVKANILYQKSKKA</sequence>
<evidence type="ECO:0000256" key="1">
    <source>
        <dbReference type="SAM" id="Phobius"/>
    </source>
</evidence>
<organism evidence="2 3">
    <name type="scientific">Niallia endozanthoxylica</name>
    <dbReference type="NCBI Taxonomy" id="2036016"/>
    <lineage>
        <taxon>Bacteria</taxon>
        <taxon>Bacillati</taxon>
        <taxon>Bacillota</taxon>
        <taxon>Bacilli</taxon>
        <taxon>Bacillales</taxon>
        <taxon>Bacillaceae</taxon>
        <taxon>Niallia</taxon>
    </lineage>
</organism>